<keyword evidence="3" id="KW-1185">Reference proteome</keyword>
<feature type="transmembrane region" description="Helical" evidence="1">
    <location>
        <begin position="47"/>
        <end position="69"/>
    </location>
</feature>
<protein>
    <recommendedName>
        <fullName evidence="4">Transmembrane protein</fullName>
    </recommendedName>
</protein>
<dbReference type="EMBL" id="CP060028">
    <property type="protein sequence ID" value="QND78771.1"/>
    <property type="molecule type" value="Genomic_DNA"/>
</dbReference>
<accession>A0ABX6R7N3</accession>
<feature type="transmembrane region" description="Helical" evidence="1">
    <location>
        <begin position="6"/>
        <end position="35"/>
    </location>
</feature>
<name>A0ABX6R7N3_PSEMX</name>
<keyword evidence="1" id="KW-1133">Transmembrane helix</keyword>
<sequence>MDTDLVVMTALTTLAALGMVVVLLLPAWIAWGIAWHSAMPSTHRHSFAFTCLLLTYGVMTLATAVLLPLEALKIFIAPDLHARGYMTLGTAIFRFAEHGVPIVSIMMGILAAFLIPFRLRRRWVAIRRADSADAAPQLNGAHEE</sequence>
<keyword evidence="1" id="KW-0812">Transmembrane</keyword>
<proteinExistence type="predicted"/>
<keyword evidence="1" id="KW-0472">Membrane</keyword>
<dbReference type="Proteomes" id="UP000515506">
    <property type="component" value="Chromosome"/>
</dbReference>
<feature type="transmembrane region" description="Helical" evidence="1">
    <location>
        <begin position="99"/>
        <end position="119"/>
    </location>
</feature>
<evidence type="ECO:0008006" key="4">
    <source>
        <dbReference type="Google" id="ProtNLM"/>
    </source>
</evidence>
<reference evidence="2 3" key="1">
    <citation type="submission" date="2020-08" db="EMBL/GenBank/DDBJ databases">
        <title>Streptomycin resistant and MDR strain, P. mexicana.</title>
        <authorList>
            <person name="Ganesh-kumar S."/>
            <person name="Zhe T."/>
            <person name="Yu Z."/>
            <person name="Min Y."/>
        </authorList>
    </citation>
    <scope>NUCLEOTIDE SEQUENCE [LARGE SCALE GENOMIC DNA]</scope>
    <source>
        <strain evidence="2 3">GTZY</strain>
    </source>
</reference>
<dbReference type="RefSeq" id="WP_185894192.1">
    <property type="nucleotide sequence ID" value="NZ_CP060028.1"/>
</dbReference>
<evidence type="ECO:0000313" key="3">
    <source>
        <dbReference type="Proteomes" id="UP000515506"/>
    </source>
</evidence>
<evidence type="ECO:0000256" key="1">
    <source>
        <dbReference type="SAM" id="Phobius"/>
    </source>
</evidence>
<gene>
    <name evidence="2" type="ORF">H4W19_10205</name>
</gene>
<organism evidence="2 3">
    <name type="scientific">Pseudoxanthomonas mexicana</name>
    <dbReference type="NCBI Taxonomy" id="128785"/>
    <lineage>
        <taxon>Bacteria</taxon>
        <taxon>Pseudomonadati</taxon>
        <taxon>Pseudomonadota</taxon>
        <taxon>Gammaproteobacteria</taxon>
        <taxon>Lysobacterales</taxon>
        <taxon>Lysobacteraceae</taxon>
        <taxon>Pseudoxanthomonas</taxon>
    </lineage>
</organism>
<evidence type="ECO:0000313" key="2">
    <source>
        <dbReference type="EMBL" id="QND78771.1"/>
    </source>
</evidence>